<dbReference type="EMBL" id="PFAJ01000032">
    <property type="protein sequence ID" value="PIR97269.1"/>
    <property type="molecule type" value="Genomic_DNA"/>
</dbReference>
<keyword evidence="1" id="KW-0378">Hydrolase</keyword>
<evidence type="ECO:0000313" key="2">
    <source>
        <dbReference type="Proteomes" id="UP000230557"/>
    </source>
</evidence>
<comment type="caution">
    <text evidence="1">The sequence shown here is derived from an EMBL/GenBank/DDBJ whole genome shotgun (WGS) entry which is preliminary data.</text>
</comment>
<gene>
    <name evidence="1" type="ORF">COT91_02315</name>
</gene>
<proteinExistence type="predicted"/>
<dbReference type="InterPro" id="IPR036397">
    <property type="entry name" value="RNaseH_sf"/>
</dbReference>
<dbReference type="AlphaFoldDB" id="A0A2H0VFY1"/>
<reference evidence="2" key="1">
    <citation type="submission" date="2017-09" db="EMBL/GenBank/DDBJ databases">
        <title>Depth-based differentiation of microbial function through sediment-hosted aquifers and enrichment of novel symbionts in the deep terrestrial subsurface.</title>
        <authorList>
            <person name="Probst A.J."/>
            <person name="Ladd B."/>
            <person name="Jarett J.K."/>
            <person name="Geller-Mcgrath D.E."/>
            <person name="Sieber C.M.K."/>
            <person name="Emerson J.B."/>
            <person name="Anantharaman K."/>
            <person name="Thomas B.C."/>
            <person name="Malmstrom R."/>
            <person name="Stieglmeier M."/>
            <person name="Klingl A."/>
            <person name="Woyke T."/>
            <person name="Ryan C.M."/>
            <person name="Banfield J.F."/>
        </authorList>
    </citation>
    <scope>NUCLEOTIDE SEQUENCE [LARGE SCALE GENOMIC DNA]</scope>
</reference>
<sequence>MPQEIAIKNLIFVDCEGHGPAPTLNDPVGFEFGAVAYPSKQTFHGTGATKETFEKFDTWIMSIIEKGFRPLFVSDNPAYDWQFINYYFHLFLGRNPFGHSARRIGDFYAGLTGDFTNASSWKKLRVTAHDHTPVNDAMGNLEAFERILNGER</sequence>
<dbReference type="GO" id="GO:0003676">
    <property type="term" value="F:nucleic acid binding"/>
    <property type="evidence" value="ECO:0007669"/>
    <property type="project" value="InterPro"/>
</dbReference>
<evidence type="ECO:0000313" key="1">
    <source>
        <dbReference type="EMBL" id="PIR97269.1"/>
    </source>
</evidence>
<organism evidence="1 2">
    <name type="scientific">Candidatus Doudnabacteria bacterium CG10_big_fil_rev_8_21_14_0_10_41_10</name>
    <dbReference type="NCBI Taxonomy" id="1974551"/>
    <lineage>
        <taxon>Bacteria</taxon>
        <taxon>Candidatus Doudnaibacteriota</taxon>
    </lineage>
</organism>
<dbReference type="Proteomes" id="UP000230557">
    <property type="component" value="Unassembled WGS sequence"/>
</dbReference>
<dbReference type="GO" id="GO:0004527">
    <property type="term" value="F:exonuclease activity"/>
    <property type="evidence" value="ECO:0007669"/>
    <property type="project" value="UniProtKB-KW"/>
</dbReference>
<name>A0A2H0VFY1_9BACT</name>
<protein>
    <submittedName>
        <fullName evidence="1">Exonuclease</fullName>
    </submittedName>
</protein>
<dbReference type="Gene3D" id="3.30.420.10">
    <property type="entry name" value="Ribonuclease H-like superfamily/Ribonuclease H"/>
    <property type="match status" value="1"/>
</dbReference>
<keyword evidence="1" id="KW-0269">Exonuclease</keyword>
<accession>A0A2H0VFY1</accession>
<keyword evidence="1" id="KW-0540">Nuclease</keyword>